<dbReference type="EMBL" id="CP159534">
    <property type="protein sequence ID" value="XCJ70295.1"/>
    <property type="molecule type" value="Genomic_DNA"/>
</dbReference>
<feature type="transmembrane region" description="Helical" evidence="1">
    <location>
        <begin position="107"/>
        <end position="126"/>
    </location>
</feature>
<keyword evidence="1" id="KW-0812">Transmembrane</keyword>
<dbReference type="AlphaFoldDB" id="A0AAU8IQ29"/>
<dbReference type="RefSeq" id="WP_353941942.1">
    <property type="nucleotide sequence ID" value="NZ_CP159534.1"/>
</dbReference>
<protein>
    <submittedName>
        <fullName evidence="2">DUF3592 domain-containing protein</fullName>
    </submittedName>
</protein>
<keyword evidence="1" id="KW-0472">Membrane</keyword>
<keyword evidence="1" id="KW-1133">Transmembrane helix</keyword>
<reference evidence="2" key="1">
    <citation type="submission" date="2024-06" db="EMBL/GenBank/DDBJ databases">
        <title>Streptomyces sp. strain HUAS MG91 genome sequences.</title>
        <authorList>
            <person name="Mo P."/>
        </authorList>
    </citation>
    <scope>NUCLEOTIDE SEQUENCE</scope>
    <source>
        <strain evidence="2">HUAS MG91</strain>
    </source>
</reference>
<name>A0AAU8IQ29_9ACTN</name>
<evidence type="ECO:0000313" key="2">
    <source>
        <dbReference type="EMBL" id="XCJ70295.1"/>
    </source>
</evidence>
<sequence>MIVLAAFTAMGGLVALLAGAYGLQRTRRVKVAGNVVEALVKPPQPGSDRPLLQFATGDGQVVEVVSPVPAGKRLPLPVGGVVRVAYDTEDPRETVLLGGERPGVDRSFMIAGAVLVLTGMVLAVSLG</sequence>
<proteinExistence type="predicted"/>
<dbReference type="KEGG" id="stac:ABII15_10075"/>
<gene>
    <name evidence="2" type="ORF">ABII15_10075</name>
</gene>
<evidence type="ECO:0000256" key="1">
    <source>
        <dbReference type="SAM" id="Phobius"/>
    </source>
</evidence>
<accession>A0AAU8IQ29</accession>
<organism evidence="2">
    <name type="scientific">Streptomyces tabacisoli</name>
    <dbReference type="NCBI Taxonomy" id="3156398"/>
    <lineage>
        <taxon>Bacteria</taxon>
        <taxon>Bacillati</taxon>
        <taxon>Actinomycetota</taxon>
        <taxon>Actinomycetes</taxon>
        <taxon>Kitasatosporales</taxon>
        <taxon>Streptomycetaceae</taxon>
        <taxon>Streptomyces</taxon>
    </lineage>
</organism>